<dbReference type="PANTHER" id="PTHR12991:SF10">
    <property type="entry name" value="GATOR COMPLEX PROTEIN NPRL2"/>
    <property type="match status" value="1"/>
</dbReference>
<dbReference type="EMBL" id="HBIJ01004963">
    <property type="protein sequence ID" value="CAE0362745.1"/>
    <property type="molecule type" value="Transcribed_RNA"/>
</dbReference>
<proteinExistence type="inferred from homology"/>
<dbReference type="GO" id="GO:0005096">
    <property type="term" value="F:GTPase activator activity"/>
    <property type="evidence" value="ECO:0007669"/>
    <property type="project" value="TreeGrafter"/>
</dbReference>
<feature type="region of interest" description="Disordered" evidence="2">
    <location>
        <begin position="397"/>
        <end position="479"/>
    </location>
</feature>
<protein>
    <submittedName>
        <fullName evidence="3">Uncharacterized protein</fullName>
    </submittedName>
</protein>
<feature type="compositionally biased region" description="Polar residues" evidence="2">
    <location>
        <begin position="436"/>
        <end position="446"/>
    </location>
</feature>
<dbReference type="InterPro" id="IPR009348">
    <property type="entry name" value="NPR2-like"/>
</dbReference>
<reference evidence="3" key="1">
    <citation type="submission" date="2021-01" db="EMBL/GenBank/DDBJ databases">
        <authorList>
            <person name="Corre E."/>
            <person name="Pelletier E."/>
            <person name="Niang G."/>
            <person name="Scheremetjew M."/>
            <person name="Finn R."/>
            <person name="Kale V."/>
            <person name="Holt S."/>
            <person name="Cochrane G."/>
            <person name="Meng A."/>
            <person name="Brown T."/>
            <person name="Cohen L."/>
        </authorList>
    </citation>
    <scope>NUCLEOTIDE SEQUENCE</scope>
    <source>
        <strain evidence="3">CCMP1510</strain>
    </source>
</reference>
<dbReference type="GO" id="GO:0005774">
    <property type="term" value="C:vacuolar membrane"/>
    <property type="evidence" value="ECO:0007669"/>
    <property type="project" value="TreeGrafter"/>
</dbReference>
<evidence type="ECO:0000313" key="3">
    <source>
        <dbReference type="EMBL" id="CAE0362745.1"/>
    </source>
</evidence>
<comment type="similarity">
    <text evidence="1">Belongs to the NPR2 family.</text>
</comment>
<organism evidence="3">
    <name type="scientific">Aureoumbra lagunensis</name>
    <dbReference type="NCBI Taxonomy" id="44058"/>
    <lineage>
        <taxon>Eukaryota</taxon>
        <taxon>Sar</taxon>
        <taxon>Stramenopiles</taxon>
        <taxon>Ochrophyta</taxon>
        <taxon>Pelagophyceae</taxon>
        <taxon>Pelagomonadales</taxon>
        <taxon>Aureoumbra</taxon>
    </lineage>
</organism>
<sequence>MIGSFFAEFDDHKGPIVVFDEPPGILVDADGRRLWESFSDYVLSGNPLLDGRIIQVRAGSASVVCLPVVLLDDEKYRRNAMLFSVGVTVPSEALEACAALCRATLLRVGRALRSMELESSVLSRGREEKDDTIRRKRLKRVIPLALKTLARLATRAACGNAIESLLDTDTDDAVTEYLVSDEEKEDNDDDTDANLSSDDDKEDPNIISLHWTKAITALASSGDRGIRNYTVSSPRFSVNNDQDINTNNDLHQYNNQHHERSVQHWEVPVLLARPRELLNVGTVPNASTRHNFSRDHPGRGDDAWDLAVQQVIPGVDGIRNVRQVAQHAHVDVDVAAQALRVLKCYGCLTLIDTFQYSNIYRATARTGDLISTTGALDACVSFVLRIPQSELELELSKEIQQSSRHSRSSDNLSSGTVDEETSRTYQCNEEDHTSNEDFLNNDAVSPQPTPHRATKNHAVSPTKTRRLRRHTQRQLSGSGEHESATVRIFRLFCAFADGRSVSDVLLSCHSNVLIKYLDHRAFAAYGTLHGLLVRVHRYPTAIDPLRNNQRPVIGSSPRNLKSTSTSTTRSKLGRALEIMDGNHCMDQICTELELSVSQLEELVKGAGYEIRDIYR</sequence>
<evidence type="ECO:0000256" key="2">
    <source>
        <dbReference type="SAM" id="MobiDB-lite"/>
    </source>
</evidence>
<gene>
    <name evidence="3" type="ORF">ALAG00032_LOCUS3486</name>
</gene>
<evidence type="ECO:0000256" key="1">
    <source>
        <dbReference type="ARBA" id="ARBA00008433"/>
    </source>
</evidence>
<feature type="region of interest" description="Disordered" evidence="2">
    <location>
        <begin position="179"/>
        <end position="202"/>
    </location>
</feature>
<dbReference type="GO" id="GO:1904262">
    <property type="term" value="P:negative regulation of TORC1 signaling"/>
    <property type="evidence" value="ECO:0007669"/>
    <property type="project" value="TreeGrafter"/>
</dbReference>
<dbReference type="Pfam" id="PF06218">
    <property type="entry name" value="NPR2"/>
    <property type="match status" value="2"/>
</dbReference>
<dbReference type="PANTHER" id="PTHR12991">
    <property type="entry name" value="NITROGEN PERMEASE REGULATOR 2/TUMOR SUPPRESSOR CANDIDATE 4"/>
    <property type="match status" value="1"/>
</dbReference>
<name>A0A7S3JRL6_9STRA</name>
<dbReference type="AlphaFoldDB" id="A0A7S3JRL6"/>
<accession>A0A7S3JRL6</accession>
<dbReference type="GO" id="GO:0010508">
    <property type="term" value="P:positive regulation of autophagy"/>
    <property type="evidence" value="ECO:0007669"/>
    <property type="project" value="TreeGrafter"/>
</dbReference>
<dbReference type="GO" id="GO:1990130">
    <property type="term" value="C:GATOR1 complex"/>
    <property type="evidence" value="ECO:0007669"/>
    <property type="project" value="TreeGrafter"/>
</dbReference>
<feature type="region of interest" description="Disordered" evidence="2">
    <location>
        <begin position="548"/>
        <end position="567"/>
    </location>
</feature>
<feature type="compositionally biased region" description="Polar residues" evidence="2">
    <location>
        <begin position="548"/>
        <end position="561"/>
    </location>
</feature>
<feature type="compositionally biased region" description="Basic residues" evidence="2">
    <location>
        <begin position="463"/>
        <end position="472"/>
    </location>
</feature>